<name>X1J674_9ZZZZ</name>
<protein>
    <submittedName>
        <fullName evidence="1">Uncharacterized protein</fullName>
    </submittedName>
</protein>
<accession>X1J674</accession>
<reference evidence="1" key="1">
    <citation type="journal article" date="2014" name="Front. Microbiol.">
        <title>High frequency of phylogenetically diverse reductive dehalogenase-homologous genes in deep subseafloor sedimentary metagenomes.</title>
        <authorList>
            <person name="Kawai M."/>
            <person name="Futagami T."/>
            <person name="Toyoda A."/>
            <person name="Takaki Y."/>
            <person name="Nishi S."/>
            <person name="Hori S."/>
            <person name="Arai W."/>
            <person name="Tsubouchi T."/>
            <person name="Morono Y."/>
            <person name="Uchiyama I."/>
            <person name="Ito T."/>
            <person name="Fujiyama A."/>
            <person name="Inagaki F."/>
            <person name="Takami H."/>
        </authorList>
    </citation>
    <scope>NUCLEOTIDE SEQUENCE</scope>
    <source>
        <strain evidence="1">Expedition CK06-06</strain>
    </source>
</reference>
<gene>
    <name evidence="1" type="ORF">S03H2_43876</name>
</gene>
<sequence length="122" mass="14035">MQPTSYYARHRAIILQKLRRSRLTTKGGQVLRGLVKRPHPDHCEICANSKNQNGLPLKLEYHHWFPGCPEVGMWICFKCHKIAETVESDSLTLFMQLYTKLKAQIEKESYDRHIVSATGAPS</sequence>
<organism evidence="1">
    <name type="scientific">marine sediment metagenome</name>
    <dbReference type="NCBI Taxonomy" id="412755"/>
    <lineage>
        <taxon>unclassified sequences</taxon>
        <taxon>metagenomes</taxon>
        <taxon>ecological metagenomes</taxon>
    </lineage>
</organism>
<comment type="caution">
    <text evidence="1">The sequence shown here is derived from an EMBL/GenBank/DDBJ whole genome shotgun (WGS) entry which is preliminary data.</text>
</comment>
<proteinExistence type="predicted"/>
<dbReference type="EMBL" id="BARU01027407">
    <property type="protein sequence ID" value="GAH73854.1"/>
    <property type="molecule type" value="Genomic_DNA"/>
</dbReference>
<dbReference type="AlphaFoldDB" id="X1J674"/>
<evidence type="ECO:0000313" key="1">
    <source>
        <dbReference type="EMBL" id="GAH73854.1"/>
    </source>
</evidence>